<organism evidence="1 2">
    <name type="scientific">Actinopolymorpha rutila</name>
    <dbReference type="NCBI Taxonomy" id="446787"/>
    <lineage>
        <taxon>Bacteria</taxon>
        <taxon>Bacillati</taxon>
        <taxon>Actinomycetota</taxon>
        <taxon>Actinomycetes</taxon>
        <taxon>Propionibacteriales</taxon>
        <taxon>Actinopolymorphaceae</taxon>
        <taxon>Actinopolymorpha</taxon>
    </lineage>
</organism>
<evidence type="ECO:0000313" key="1">
    <source>
        <dbReference type="EMBL" id="NYH88566.1"/>
    </source>
</evidence>
<comment type="caution">
    <text evidence="1">The sequence shown here is derived from an EMBL/GenBank/DDBJ whole genome shotgun (WGS) entry which is preliminary data.</text>
</comment>
<dbReference type="AlphaFoldDB" id="A0A852ZJP4"/>
<name>A0A852ZJP4_9ACTN</name>
<dbReference type="Proteomes" id="UP000579605">
    <property type="component" value="Unassembled WGS sequence"/>
</dbReference>
<keyword evidence="2" id="KW-1185">Reference proteome</keyword>
<evidence type="ECO:0000313" key="2">
    <source>
        <dbReference type="Proteomes" id="UP000579605"/>
    </source>
</evidence>
<sequence length="177" mass="20016">MVAMSRGLMPHQRHDLDRLAYEPPAHQANAQFREWTRVSDQARRERAAALASNARWVASGQYAGWTEALRDAADVILWLDPSAPAATVGVLQHAIVWRWRGSRDWDLRSMVQAARGAWSYPSRPQATAEELRERDEANGARTLEVFLSPVSNKVIRCRSLKEVVETIERLSGRSRAT</sequence>
<reference evidence="1 2" key="1">
    <citation type="submission" date="2020-07" db="EMBL/GenBank/DDBJ databases">
        <title>Sequencing the genomes of 1000 actinobacteria strains.</title>
        <authorList>
            <person name="Klenk H.-P."/>
        </authorList>
    </citation>
    <scope>NUCLEOTIDE SEQUENCE [LARGE SCALE GENOMIC DNA]</scope>
    <source>
        <strain evidence="1 2">DSM 18448</strain>
    </source>
</reference>
<accession>A0A852ZJP4</accession>
<dbReference type="EMBL" id="JACBZH010000001">
    <property type="protein sequence ID" value="NYH88566.1"/>
    <property type="molecule type" value="Genomic_DNA"/>
</dbReference>
<dbReference type="RefSeq" id="WP_179786446.1">
    <property type="nucleotide sequence ID" value="NZ_BAAARR010000022.1"/>
</dbReference>
<gene>
    <name evidence="1" type="ORF">F4554_001204</name>
</gene>
<proteinExistence type="predicted"/>
<protein>
    <submittedName>
        <fullName evidence="1">Uncharacterized protein</fullName>
    </submittedName>
</protein>